<name>A0A4Y8WJ15_9VIBR</name>
<dbReference type="AlphaFoldDB" id="A0A4Y8WJ15"/>
<comment type="caution">
    <text evidence="2">The sequence shown here is derived from an EMBL/GenBank/DDBJ whole genome shotgun (WGS) entry which is preliminary data.</text>
</comment>
<reference evidence="2 3" key="1">
    <citation type="submission" date="2019-01" db="EMBL/GenBank/DDBJ databases">
        <title>Vibrio BEI176 sp. nov, a marine bacterium isolated from China: eastern marignal seas.</title>
        <authorList>
            <person name="Li B."/>
        </authorList>
    </citation>
    <scope>NUCLEOTIDE SEQUENCE [LARGE SCALE GENOMIC DNA]</scope>
    <source>
        <strain evidence="2 3">BEI176</strain>
    </source>
</reference>
<dbReference type="RefSeq" id="WP_134834572.1">
    <property type="nucleotide sequence ID" value="NZ_SATR01000005.1"/>
</dbReference>
<evidence type="ECO:0000313" key="2">
    <source>
        <dbReference type="EMBL" id="TFH92646.1"/>
    </source>
</evidence>
<protein>
    <submittedName>
        <fullName evidence="2">Uncharacterized protein</fullName>
    </submittedName>
</protein>
<dbReference type="OrthoDB" id="1425700at2"/>
<dbReference type="EMBL" id="SATR01000005">
    <property type="protein sequence ID" value="TFH92646.1"/>
    <property type="molecule type" value="Genomic_DNA"/>
</dbReference>
<keyword evidence="1" id="KW-1133">Transmembrane helix</keyword>
<feature type="transmembrane region" description="Helical" evidence="1">
    <location>
        <begin position="90"/>
        <end position="109"/>
    </location>
</feature>
<keyword evidence="1" id="KW-0812">Transmembrane</keyword>
<proteinExistence type="predicted"/>
<sequence>MKYDTPLESEQEHLDDSVISNHAKRTFQKVALNALVVAALGIFVNLCLRIDFSQFHHGLGEASFTESAQLLMLAVTSLSFFHLVKVKSSVHYAAVLMGGFFAVLFIREMDVWFDMLAHGSWVYPALAIALFSCYLAYTGGKQTVNQMAALLNTRYMPVLITSVVVLLVFTRLYGMGSFWQSVMGDSYLREIKNVSEEATELMAYSLIAFAAIKTNLLITRADVLGQDDDSTK</sequence>
<feature type="transmembrane region" description="Helical" evidence="1">
    <location>
        <begin position="64"/>
        <end position="83"/>
    </location>
</feature>
<feature type="transmembrane region" description="Helical" evidence="1">
    <location>
        <begin position="30"/>
        <end position="52"/>
    </location>
</feature>
<keyword evidence="1" id="KW-0472">Membrane</keyword>
<feature type="transmembrane region" description="Helical" evidence="1">
    <location>
        <begin position="121"/>
        <end position="137"/>
    </location>
</feature>
<evidence type="ECO:0000256" key="1">
    <source>
        <dbReference type="SAM" id="Phobius"/>
    </source>
</evidence>
<evidence type="ECO:0000313" key="3">
    <source>
        <dbReference type="Proteomes" id="UP000297753"/>
    </source>
</evidence>
<feature type="transmembrane region" description="Helical" evidence="1">
    <location>
        <begin position="158"/>
        <end position="181"/>
    </location>
</feature>
<keyword evidence="3" id="KW-1185">Reference proteome</keyword>
<organism evidence="2 3">
    <name type="scientific">Vibrio ouci</name>
    <dbReference type="NCBI Taxonomy" id="2499078"/>
    <lineage>
        <taxon>Bacteria</taxon>
        <taxon>Pseudomonadati</taxon>
        <taxon>Pseudomonadota</taxon>
        <taxon>Gammaproteobacteria</taxon>
        <taxon>Vibrionales</taxon>
        <taxon>Vibrionaceae</taxon>
        <taxon>Vibrio</taxon>
    </lineage>
</organism>
<accession>A0A4Y8WJ15</accession>
<dbReference type="Proteomes" id="UP000297753">
    <property type="component" value="Unassembled WGS sequence"/>
</dbReference>
<gene>
    <name evidence="2" type="ORF">ELS82_05505</name>
</gene>